<keyword evidence="2" id="KW-1185">Reference proteome</keyword>
<reference evidence="1 2" key="1">
    <citation type="journal article" date="2007" name="Proc. Natl. Acad. Sci. U.S.A.">
        <title>Characterization of a marine gammaproteobacterium capable of aerobic anoxygenic photosynthesis.</title>
        <authorList>
            <person name="Fuchs B.M."/>
            <person name="Spring S."/>
            <person name="Teeling H."/>
            <person name="Quast C."/>
            <person name="Wulf J."/>
            <person name="Schattenhofer M."/>
            <person name="Yan S."/>
            <person name="Ferriera S."/>
            <person name="Johnson J."/>
            <person name="Glockner F.O."/>
            <person name="Amann R."/>
        </authorList>
    </citation>
    <scope>NUCLEOTIDE SEQUENCE [LARGE SCALE GENOMIC DNA]</scope>
    <source>
        <strain evidence="1">KT71</strain>
    </source>
</reference>
<dbReference type="EMBL" id="AAOA02000003">
    <property type="protein sequence ID" value="EAQ96051.2"/>
    <property type="molecule type" value="Genomic_DNA"/>
</dbReference>
<protein>
    <submittedName>
        <fullName evidence="1">Uncharacterized protein</fullName>
    </submittedName>
</protein>
<dbReference type="Proteomes" id="UP000019205">
    <property type="component" value="Chromosome"/>
</dbReference>
<evidence type="ECO:0000313" key="1">
    <source>
        <dbReference type="EMBL" id="EAQ96051.2"/>
    </source>
</evidence>
<name>A4ACZ8_9GAMM</name>
<comment type="caution">
    <text evidence="1">The sequence shown here is derived from an EMBL/GenBank/DDBJ whole genome shotgun (WGS) entry which is preliminary data.</text>
</comment>
<dbReference type="AlphaFoldDB" id="A4ACZ8"/>
<sequence>MLYLDAASTPGSSIAKKDLGDWLFDDPGAEASCRRTTLLELSRLGWG</sequence>
<dbReference type="HOGENOM" id="CLU_3192801_0_0_6"/>
<organism evidence="1 2">
    <name type="scientific">Congregibacter litoralis KT71</name>
    <dbReference type="NCBI Taxonomy" id="314285"/>
    <lineage>
        <taxon>Bacteria</taxon>
        <taxon>Pseudomonadati</taxon>
        <taxon>Pseudomonadota</taxon>
        <taxon>Gammaproteobacteria</taxon>
        <taxon>Cellvibrionales</taxon>
        <taxon>Halieaceae</taxon>
        <taxon>Congregibacter</taxon>
    </lineage>
</organism>
<accession>A4ACZ8</accession>
<feature type="non-terminal residue" evidence="1">
    <location>
        <position position="47"/>
    </location>
</feature>
<reference evidence="1 2" key="2">
    <citation type="journal article" date="2009" name="PLoS ONE">
        <title>The photosynthetic apparatus and its regulation in the aerobic gammaproteobacterium Congregibacter litoralis gen. nov., sp. nov.</title>
        <authorList>
            <person name="Spring S."/>
            <person name="Lunsdorf H."/>
            <person name="Fuchs B.M."/>
            <person name="Tindall B.J."/>
        </authorList>
    </citation>
    <scope>NUCLEOTIDE SEQUENCE [LARGE SCALE GENOMIC DNA]</scope>
    <source>
        <strain evidence="1">KT71</strain>
    </source>
</reference>
<proteinExistence type="predicted"/>
<evidence type="ECO:0000313" key="2">
    <source>
        <dbReference type="Proteomes" id="UP000019205"/>
    </source>
</evidence>
<gene>
    <name evidence="1" type="ORF">KT71_08345</name>
</gene>